<protein>
    <submittedName>
        <fullName evidence="1">Uncharacterized protein</fullName>
    </submittedName>
</protein>
<organism evidence="1 2">
    <name type="scientific">Rhodanobacter ginsenosidimutans</name>
    <dbReference type="NCBI Taxonomy" id="490571"/>
    <lineage>
        <taxon>Bacteria</taxon>
        <taxon>Pseudomonadati</taxon>
        <taxon>Pseudomonadota</taxon>
        <taxon>Gammaproteobacteria</taxon>
        <taxon>Lysobacterales</taxon>
        <taxon>Rhodanobacteraceae</taxon>
        <taxon>Rhodanobacter</taxon>
    </lineage>
</organism>
<comment type="caution">
    <text evidence="1">The sequence shown here is derived from an EMBL/GenBank/DDBJ whole genome shotgun (WGS) entry which is preliminary data.</text>
</comment>
<dbReference type="Proteomes" id="UP001596018">
    <property type="component" value="Unassembled WGS sequence"/>
</dbReference>
<reference evidence="2" key="1">
    <citation type="journal article" date="2019" name="Int. J. Syst. Evol. Microbiol.">
        <title>The Global Catalogue of Microorganisms (GCM) 10K type strain sequencing project: providing services to taxonomists for standard genome sequencing and annotation.</title>
        <authorList>
            <consortium name="The Broad Institute Genomics Platform"/>
            <consortium name="The Broad Institute Genome Sequencing Center for Infectious Disease"/>
            <person name="Wu L."/>
            <person name="Ma J."/>
        </authorList>
    </citation>
    <scope>NUCLEOTIDE SEQUENCE [LARGE SCALE GENOMIC DNA]</scope>
    <source>
        <strain evidence="2">KACC 12822</strain>
    </source>
</reference>
<dbReference type="RefSeq" id="WP_377342254.1">
    <property type="nucleotide sequence ID" value="NZ_JALBWS010000007.1"/>
</dbReference>
<accession>A0ABW0JZK1</accession>
<sequence length="109" mass="11567">MPTIVLRDHENRDQGFLLVAGSEAVFAMDTRDVVLMALPSPTTSPNATFLQRFKHAEFKADFTIGDSGGRISFAVTPELSFLASLDASGTGSWSAGTIGGGSCRWLNDG</sequence>
<evidence type="ECO:0000313" key="2">
    <source>
        <dbReference type="Proteomes" id="UP001596018"/>
    </source>
</evidence>
<evidence type="ECO:0000313" key="1">
    <source>
        <dbReference type="EMBL" id="MFC5441592.1"/>
    </source>
</evidence>
<proteinExistence type="predicted"/>
<name>A0ABW0JZK1_9GAMM</name>
<dbReference type="EMBL" id="JBHSMM010000007">
    <property type="protein sequence ID" value="MFC5441592.1"/>
    <property type="molecule type" value="Genomic_DNA"/>
</dbReference>
<keyword evidence="2" id="KW-1185">Reference proteome</keyword>
<gene>
    <name evidence="1" type="ORF">ACFPK0_16385</name>
</gene>